<gene>
    <name evidence="3" type="ORF">L2716_05380</name>
</gene>
<evidence type="ECO:0000313" key="3">
    <source>
        <dbReference type="EMBL" id="MCF6137156.1"/>
    </source>
</evidence>
<feature type="domain" description="NodB homology" evidence="2">
    <location>
        <begin position="132"/>
        <end position="308"/>
    </location>
</feature>
<dbReference type="InterPro" id="IPR014228">
    <property type="entry name" value="Spore_polysacc_deacetyl_YlxY"/>
</dbReference>
<keyword evidence="4" id="KW-1185">Reference proteome</keyword>
<dbReference type="Proteomes" id="UP001649381">
    <property type="component" value="Unassembled WGS sequence"/>
</dbReference>
<feature type="signal peptide" evidence="1">
    <location>
        <begin position="1"/>
        <end position="19"/>
    </location>
</feature>
<name>A0ABS9GZG6_9BACL</name>
<dbReference type="Pfam" id="PF01522">
    <property type="entry name" value="Polysacc_deac_1"/>
    <property type="match status" value="1"/>
</dbReference>
<evidence type="ECO:0000259" key="2">
    <source>
        <dbReference type="PROSITE" id="PS51677"/>
    </source>
</evidence>
<dbReference type="InterPro" id="IPR050248">
    <property type="entry name" value="Polysacc_deacetylase_ArnD"/>
</dbReference>
<dbReference type="InterPro" id="IPR002509">
    <property type="entry name" value="NODB_dom"/>
</dbReference>
<reference evidence="3 4" key="1">
    <citation type="submission" date="2022-01" db="EMBL/GenBank/DDBJ databases">
        <title>Alkalihalobacillus sp. EGI L200015, a novel bacterium isolated from a salt lake sediment.</title>
        <authorList>
            <person name="Gao L."/>
            <person name="Fang B.-Z."/>
            <person name="Li W.-J."/>
        </authorList>
    </citation>
    <scope>NUCLEOTIDE SEQUENCE [LARGE SCALE GENOMIC DNA]</scope>
    <source>
        <strain evidence="3 4">KCTC 12718</strain>
    </source>
</reference>
<accession>A0ABS9GZG6</accession>
<sequence>MKRKAPFFALMLIVLITYASVQNPWTNQYISKLKDEATTVTATMKDHDELRAQIKQFSETNTIPPINARLDPVWKAIPGYNGLSVDQEASLNRMKKNKQFNEALIVYKQTKPEVSLEDLPASPIYKGNPEKPMVTFLVNVAWGNEYLTEILETMKKHKIHSTFFLDGSWVKKNQDLSKIIHEEGHEIGNHAYSHPDMKRLTNPRIKEEIQKTNEIIESTVHVAPQWFAPPSGSFRDDVVQIAHTLNMKTILWSVDTVDWRNPDPNQMSKRVLSKVHPGAMILMHPTKSSASALEQMIIGIQAKGYTIGTVTQLMSEKRIVKSKKKPEPSN</sequence>
<evidence type="ECO:0000313" key="4">
    <source>
        <dbReference type="Proteomes" id="UP001649381"/>
    </source>
</evidence>
<dbReference type="InterPro" id="IPR011330">
    <property type="entry name" value="Glyco_hydro/deAcase_b/a-brl"/>
</dbReference>
<keyword evidence="1" id="KW-0732">Signal</keyword>
<protein>
    <submittedName>
        <fullName evidence="3">Polysaccharide deacetylase family protein</fullName>
    </submittedName>
</protein>
<evidence type="ECO:0000256" key="1">
    <source>
        <dbReference type="SAM" id="SignalP"/>
    </source>
</evidence>
<dbReference type="PANTHER" id="PTHR10587:SF80">
    <property type="entry name" value="CHITOOLIGOSACCHARIDE DEACETYLASE"/>
    <property type="match status" value="1"/>
</dbReference>
<feature type="chain" id="PRO_5045921400" evidence="1">
    <location>
        <begin position="20"/>
        <end position="330"/>
    </location>
</feature>
<dbReference type="Gene3D" id="3.20.20.370">
    <property type="entry name" value="Glycoside hydrolase/deacetylase"/>
    <property type="match status" value="1"/>
</dbReference>
<dbReference type="CDD" id="cd10950">
    <property type="entry name" value="CE4_BsYlxY_like"/>
    <property type="match status" value="1"/>
</dbReference>
<dbReference type="SUPFAM" id="SSF88713">
    <property type="entry name" value="Glycoside hydrolase/deacetylase"/>
    <property type="match status" value="1"/>
</dbReference>
<dbReference type="PROSITE" id="PS51677">
    <property type="entry name" value="NODB"/>
    <property type="match status" value="1"/>
</dbReference>
<proteinExistence type="predicted"/>
<dbReference type="EMBL" id="JAKIJS010000001">
    <property type="protein sequence ID" value="MCF6137156.1"/>
    <property type="molecule type" value="Genomic_DNA"/>
</dbReference>
<dbReference type="RefSeq" id="WP_236332508.1">
    <property type="nucleotide sequence ID" value="NZ_JAKIJS010000001.1"/>
</dbReference>
<dbReference type="PANTHER" id="PTHR10587">
    <property type="entry name" value="GLYCOSYL TRANSFERASE-RELATED"/>
    <property type="match status" value="1"/>
</dbReference>
<organism evidence="3 4">
    <name type="scientific">Pseudalkalibacillus berkeleyi</name>
    <dbReference type="NCBI Taxonomy" id="1069813"/>
    <lineage>
        <taxon>Bacteria</taxon>
        <taxon>Bacillati</taxon>
        <taxon>Bacillota</taxon>
        <taxon>Bacilli</taxon>
        <taxon>Bacillales</taxon>
        <taxon>Fictibacillaceae</taxon>
        <taxon>Pseudalkalibacillus</taxon>
    </lineage>
</organism>
<dbReference type="NCBIfam" id="TIGR02873">
    <property type="entry name" value="spore_ylxY"/>
    <property type="match status" value="1"/>
</dbReference>
<comment type="caution">
    <text evidence="3">The sequence shown here is derived from an EMBL/GenBank/DDBJ whole genome shotgun (WGS) entry which is preliminary data.</text>
</comment>